<dbReference type="EMBL" id="VSRR010035372">
    <property type="protein sequence ID" value="MPC72766.1"/>
    <property type="molecule type" value="Genomic_DNA"/>
</dbReference>
<dbReference type="Proteomes" id="UP000324222">
    <property type="component" value="Unassembled WGS sequence"/>
</dbReference>
<feature type="region of interest" description="Disordered" evidence="1">
    <location>
        <begin position="92"/>
        <end position="140"/>
    </location>
</feature>
<feature type="compositionally biased region" description="Low complexity" evidence="1">
    <location>
        <begin position="122"/>
        <end position="139"/>
    </location>
</feature>
<proteinExistence type="predicted"/>
<accession>A0A5B7HSP0</accession>
<sequence length="156" mass="17271">MSQPAGQPEGGGPWEQLVASLLAQHTALLHKLAAVAPPSAVLPCTPALQHALTPSRSPALSLGHHARRNWRNRRNRQRKKLRRLYHHANLEAGPWRRQDRFHSAAPSTTPALPTPPLPPTDDSPASPCTSTTTTTTTTTHFRRTLRSVVRYMRCAY</sequence>
<dbReference type="AlphaFoldDB" id="A0A5B7HSP0"/>
<keyword evidence="3" id="KW-1185">Reference proteome</keyword>
<evidence type="ECO:0000313" key="2">
    <source>
        <dbReference type="EMBL" id="MPC72766.1"/>
    </source>
</evidence>
<reference evidence="2 3" key="1">
    <citation type="submission" date="2019-05" db="EMBL/GenBank/DDBJ databases">
        <title>Another draft genome of Portunus trituberculatus and its Hox gene families provides insights of decapod evolution.</title>
        <authorList>
            <person name="Jeong J.-H."/>
            <person name="Song I."/>
            <person name="Kim S."/>
            <person name="Choi T."/>
            <person name="Kim D."/>
            <person name="Ryu S."/>
            <person name="Kim W."/>
        </authorList>
    </citation>
    <scope>NUCLEOTIDE SEQUENCE [LARGE SCALE GENOMIC DNA]</scope>
    <source>
        <tissue evidence="2">Muscle</tissue>
    </source>
</reference>
<organism evidence="2 3">
    <name type="scientific">Portunus trituberculatus</name>
    <name type="common">Swimming crab</name>
    <name type="synonym">Neptunus trituberculatus</name>
    <dbReference type="NCBI Taxonomy" id="210409"/>
    <lineage>
        <taxon>Eukaryota</taxon>
        <taxon>Metazoa</taxon>
        <taxon>Ecdysozoa</taxon>
        <taxon>Arthropoda</taxon>
        <taxon>Crustacea</taxon>
        <taxon>Multicrustacea</taxon>
        <taxon>Malacostraca</taxon>
        <taxon>Eumalacostraca</taxon>
        <taxon>Eucarida</taxon>
        <taxon>Decapoda</taxon>
        <taxon>Pleocyemata</taxon>
        <taxon>Brachyura</taxon>
        <taxon>Eubrachyura</taxon>
        <taxon>Portunoidea</taxon>
        <taxon>Portunidae</taxon>
        <taxon>Portuninae</taxon>
        <taxon>Portunus</taxon>
    </lineage>
</organism>
<feature type="compositionally biased region" description="Pro residues" evidence="1">
    <location>
        <begin position="112"/>
        <end position="121"/>
    </location>
</feature>
<name>A0A5B7HSP0_PORTR</name>
<comment type="caution">
    <text evidence="2">The sequence shown here is derived from an EMBL/GenBank/DDBJ whole genome shotgun (WGS) entry which is preliminary data.</text>
</comment>
<evidence type="ECO:0000256" key="1">
    <source>
        <dbReference type="SAM" id="MobiDB-lite"/>
    </source>
</evidence>
<evidence type="ECO:0000313" key="3">
    <source>
        <dbReference type="Proteomes" id="UP000324222"/>
    </source>
</evidence>
<protein>
    <submittedName>
        <fullName evidence="2">Uncharacterized protein</fullName>
    </submittedName>
</protein>
<dbReference type="OrthoDB" id="10267305at2759"/>
<gene>
    <name evidence="2" type="ORF">E2C01_067079</name>
</gene>